<evidence type="ECO:0000313" key="1">
    <source>
        <dbReference type="EMBL" id="CAC5364293.1"/>
    </source>
</evidence>
<protein>
    <submittedName>
        <fullName evidence="1">Uncharacterized protein</fullName>
    </submittedName>
</protein>
<gene>
    <name evidence="1" type="ORF">MCOR_5395</name>
</gene>
<proteinExistence type="predicted"/>
<accession>A0A6J8AAR0</accession>
<sequence>MAKVIKERSHDKTKHQKIVDEMLTMITESIAKTLNPEIPKSLTRITYKQYLQIVNGLITGENWKQLVVVVDEYRKYRGQKELLEYAKGIKLSSVIMHSSMKGSHQLLINIIKSMLKSGAKMENEGVICIQAAVQENQFKVLETLFNHGACPSHLSVNQGDTPIHAALSIAIEKDRGKLAILAGNQGDTPIHGA</sequence>
<dbReference type="Proteomes" id="UP000507470">
    <property type="component" value="Unassembled WGS sequence"/>
</dbReference>
<dbReference type="AlphaFoldDB" id="A0A6J8AAR0"/>
<keyword evidence="2" id="KW-1185">Reference proteome</keyword>
<organism evidence="1 2">
    <name type="scientific">Mytilus coruscus</name>
    <name type="common">Sea mussel</name>
    <dbReference type="NCBI Taxonomy" id="42192"/>
    <lineage>
        <taxon>Eukaryota</taxon>
        <taxon>Metazoa</taxon>
        <taxon>Spiralia</taxon>
        <taxon>Lophotrochozoa</taxon>
        <taxon>Mollusca</taxon>
        <taxon>Bivalvia</taxon>
        <taxon>Autobranchia</taxon>
        <taxon>Pteriomorphia</taxon>
        <taxon>Mytilida</taxon>
        <taxon>Mytiloidea</taxon>
        <taxon>Mytilidae</taxon>
        <taxon>Mytilinae</taxon>
        <taxon>Mytilus</taxon>
    </lineage>
</organism>
<name>A0A6J8AAR0_MYTCO</name>
<evidence type="ECO:0000313" key="2">
    <source>
        <dbReference type="Proteomes" id="UP000507470"/>
    </source>
</evidence>
<dbReference type="EMBL" id="CACVKT020000963">
    <property type="protein sequence ID" value="CAC5364293.1"/>
    <property type="molecule type" value="Genomic_DNA"/>
</dbReference>
<dbReference type="Gene3D" id="1.25.40.20">
    <property type="entry name" value="Ankyrin repeat-containing domain"/>
    <property type="match status" value="1"/>
</dbReference>
<dbReference type="InterPro" id="IPR036770">
    <property type="entry name" value="Ankyrin_rpt-contain_sf"/>
</dbReference>
<dbReference type="SUPFAM" id="SSF48403">
    <property type="entry name" value="Ankyrin repeat"/>
    <property type="match status" value="1"/>
</dbReference>
<reference evidence="1 2" key="1">
    <citation type="submission" date="2020-06" db="EMBL/GenBank/DDBJ databases">
        <authorList>
            <person name="Li R."/>
            <person name="Bekaert M."/>
        </authorList>
    </citation>
    <scope>NUCLEOTIDE SEQUENCE [LARGE SCALE GENOMIC DNA]</scope>
    <source>
        <strain evidence="2">wild</strain>
    </source>
</reference>
<dbReference type="OrthoDB" id="10455334at2759"/>